<evidence type="ECO:0008006" key="3">
    <source>
        <dbReference type="Google" id="ProtNLM"/>
    </source>
</evidence>
<keyword evidence="2" id="KW-1185">Reference proteome</keyword>
<evidence type="ECO:0000313" key="2">
    <source>
        <dbReference type="Proteomes" id="UP000579153"/>
    </source>
</evidence>
<dbReference type="AlphaFoldDB" id="A0A7W9GDY3"/>
<proteinExistence type="predicted"/>
<dbReference type="Proteomes" id="UP000579153">
    <property type="component" value="Unassembled WGS sequence"/>
</dbReference>
<protein>
    <recommendedName>
        <fullName evidence="3">Methane oxygenase PmoA</fullName>
    </recommendedName>
</protein>
<evidence type="ECO:0000313" key="1">
    <source>
        <dbReference type="EMBL" id="MBB5782045.1"/>
    </source>
</evidence>
<gene>
    <name evidence="1" type="ORF">HD596_008801</name>
</gene>
<dbReference type="InterPro" id="IPR029475">
    <property type="entry name" value="DUF6807"/>
</dbReference>
<accession>A0A7W9GDY3</accession>
<dbReference type="EMBL" id="JACHMB010000001">
    <property type="protein sequence ID" value="MBB5782045.1"/>
    <property type="molecule type" value="Genomic_DNA"/>
</dbReference>
<organism evidence="1 2">
    <name type="scientific">Nonomuraea jabiensis</name>
    <dbReference type="NCBI Taxonomy" id="882448"/>
    <lineage>
        <taxon>Bacteria</taxon>
        <taxon>Bacillati</taxon>
        <taxon>Actinomycetota</taxon>
        <taxon>Actinomycetes</taxon>
        <taxon>Streptosporangiales</taxon>
        <taxon>Streptosporangiaceae</taxon>
        <taxon>Nonomuraea</taxon>
    </lineage>
</organism>
<dbReference type="Pfam" id="PF14100">
    <property type="entry name" value="DUF6807"/>
    <property type="match status" value="1"/>
</dbReference>
<sequence>MSAEALRLGGREVAVYVWQPEAPASSSPRPFLHPVRTLAGRTVTDAVPVSHPHQFGIGVAYPDIHGVNFWGGRTFVSGHGPAWLDNHGSQRHERWERRGGGELAHSLRWLGPDERMLLRERRVIGCEQVSGSVWSLSVRSRLANVTDRPLEVRSPAANGRVGAGYGGFFWRGPAVSGATVLSPAGTGVEPVHGHRAEWVAVAVADWTMVFAPGDADTARDRWFVRARDYLGVGSSVAWNAPLVLQPGEEIARHVVALIADGALNADSAAKLVAEIGRGAASDDVADHGLPAAADGVAEGGLPAVADHGLPAAADGMAERGLPAADRPVVGGAPGFHSLPVA</sequence>
<dbReference type="RefSeq" id="WP_185075226.1">
    <property type="nucleotide sequence ID" value="NZ_JACHMB010000001.1"/>
</dbReference>
<name>A0A7W9GDY3_9ACTN</name>
<comment type="caution">
    <text evidence="1">The sequence shown here is derived from an EMBL/GenBank/DDBJ whole genome shotgun (WGS) entry which is preliminary data.</text>
</comment>
<reference evidence="1 2" key="1">
    <citation type="submission" date="2020-08" db="EMBL/GenBank/DDBJ databases">
        <title>Sequencing the genomes of 1000 actinobacteria strains.</title>
        <authorList>
            <person name="Klenk H.-P."/>
        </authorList>
    </citation>
    <scope>NUCLEOTIDE SEQUENCE [LARGE SCALE GENOMIC DNA]</scope>
    <source>
        <strain evidence="1 2">DSM 45507</strain>
    </source>
</reference>